<evidence type="ECO:0000256" key="2">
    <source>
        <dbReference type="SAM" id="Phobius"/>
    </source>
</evidence>
<dbReference type="EMBL" id="BAABLW010000007">
    <property type="protein sequence ID" value="GAA4918001.1"/>
    <property type="molecule type" value="Genomic_DNA"/>
</dbReference>
<feature type="region of interest" description="Disordered" evidence="1">
    <location>
        <begin position="302"/>
        <end position="324"/>
    </location>
</feature>
<keyword evidence="4" id="KW-1185">Reference proteome</keyword>
<evidence type="ECO:0000313" key="4">
    <source>
        <dbReference type="Proteomes" id="UP001500368"/>
    </source>
</evidence>
<organism evidence="3 4">
    <name type="scientific">Nesterenkonia rhizosphaerae</name>
    <dbReference type="NCBI Taxonomy" id="1348272"/>
    <lineage>
        <taxon>Bacteria</taxon>
        <taxon>Bacillati</taxon>
        <taxon>Actinomycetota</taxon>
        <taxon>Actinomycetes</taxon>
        <taxon>Micrococcales</taxon>
        <taxon>Micrococcaceae</taxon>
        <taxon>Nesterenkonia</taxon>
    </lineage>
</organism>
<feature type="compositionally biased region" description="Low complexity" evidence="1">
    <location>
        <begin position="302"/>
        <end position="315"/>
    </location>
</feature>
<comment type="caution">
    <text evidence="3">The sequence shown here is derived from an EMBL/GenBank/DDBJ whole genome shotgun (WGS) entry which is preliminary data.</text>
</comment>
<accession>A0ABP9FUJ2</accession>
<keyword evidence="2" id="KW-0812">Transmembrane</keyword>
<gene>
    <name evidence="3" type="ORF">GCM10025790_11810</name>
</gene>
<keyword evidence="2" id="KW-0472">Membrane</keyword>
<name>A0ABP9FUJ2_9MICC</name>
<feature type="transmembrane region" description="Helical" evidence="2">
    <location>
        <begin position="143"/>
        <end position="163"/>
    </location>
</feature>
<proteinExistence type="predicted"/>
<dbReference type="RefSeq" id="WP_345477148.1">
    <property type="nucleotide sequence ID" value="NZ_BAABLW010000007.1"/>
</dbReference>
<evidence type="ECO:0000256" key="1">
    <source>
        <dbReference type="SAM" id="MobiDB-lite"/>
    </source>
</evidence>
<reference evidence="4" key="1">
    <citation type="journal article" date="2019" name="Int. J. Syst. Evol. Microbiol.">
        <title>The Global Catalogue of Microorganisms (GCM) 10K type strain sequencing project: providing services to taxonomists for standard genome sequencing and annotation.</title>
        <authorList>
            <consortium name="The Broad Institute Genomics Platform"/>
            <consortium name="The Broad Institute Genome Sequencing Center for Infectious Disease"/>
            <person name="Wu L."/>
            <person name="Ma J."/>
        </authorList>
    </citation>
    <scope>NUCLEOTIDE SEQUENCE [LARGE SCALE GENOMIC DNA]</scope>
    <source>
        <strain evidence="4">JCM 19129</strain>
    </source>
</reference>
<evidence type="ECO:0000313" key="3">
    <source>
        <dbReference type="EMBL" id="GAA4918001.1"/>
    </source>
</evidence>
<protein>
    <submittedName>
        <fullName evidence="3">Uncharacterized protein</fullName>
    </submittedName>
</protein>
<feature type="transmembrane region" description="Helical" evidence="2">
    <location>
        <begin position="239"/>
        <end position="258"/>
    </location>
</feature>
<keyword evidence="2" id="KW-1133">Transmembrane helix</keyword>
<sequence>MSTPYGQNPDDDASAPEQDPRPEPRYGQYAPRSEDASSTSGSTGEPDGSDSADQGSPYGQPANPGGDSGYSGGQYNPYGQPTWGQPQQSQGWQNPPAGSYQPQPDFAQAPGGYAPGGYAPAGYPSAGAQPFGSSGKPKRAGTLMAALFLLIGAAVSALAWGIYTFADLPMQNPDQILSPSYQQMFIEQMQADPQFQGVSEAEVLELMLLSLGLMALVWAVVVAVIYVAMAFVGTMTGNVGRILATIWIAGSLFLFFFGYNGGSYGLILTTVVLSFAALVMLWLPASNKYIRDRRTYKEFQRSGGYSAPGYGSYSPPQQPGTYQG</sequence>
<feature type="transmembrane region" description="Helical" evidence="2">
    <location>
        <begin position="264"/>
        <end position="285"/>
    </location>
</feature>
<feature type="region of interest" description="Disordered" evidence="1">
    <location>
        <begin position="1"/>
        <end position="115"/>
    </location>
</feature>
<dbReference type="Proteomes" id="UP001500368">
    <property type="component" value="Unassembled WGS sequence"/>
</dbReference>
<feature type="transmembrane region" description="Helical" evidence="2">
    <location>
        <begin position="206"/>
        <end position="232"/>
    </location>
</feature>
<feature type="compositionally biased region" description="Polar residues" evidence="1">
    <location>
        <begin position="73"/>
        <end position="93"/>
    </location>
</feature>